<accession>A0A120FLR6</accession>
<sequence length="77" mass="8065">MKTSEYKAAVAVTGLSAAGVQKLFGVDQTTTRRWASGETEVPRAVGLCLLLMASANVSVAQAEILADDTDVRLARIA</sequence>
<dbReference type="Proteomes" id="UP000068164">
    <property type="component" value="Unassembled WGS sequence"/>
</dbReference>
<comment type="caution">
    <text evidence="1">The sequence shown here is derived from an EMBL/GenBank/DDBJ whole genome shotgun (WGS) entry which is preliminary data.</text>
</comment>
<protein>
    <recommendedName>
        <fullName evidence="3">HTH cro/C1-type domain-containing protein</fullName>
    </recommendedName>
</protein>
<proteinExistence type="predicted"/>
<dbReference type="RefSeq" id="WP_018858477.1">
    <property type="nucleotide sequence ID" value="NZ_JBBNAS010000141.1"/>
</dbReference>
<keyword evidence="2" id="KW-1185">Reference proteome</keyword>
<evidence type="ECO:0000313" key="1">
    <source>
        <dbReference type="EMBL" id="KWV52687.1"/>
    </source>
</evidence>
<name>A0A120FLR6_9HYPH</name>
<dbReference type="OrthoDB" id="8454073at2"/>
<dbReference type="EMBL" id="LNCD01000070">
    <property type="protein sequence ID" value="KWV52687.1"/>
    <property type="molecule type" value="Genomic_DNA"/>
</dbReference>
<reference evidence="1 2" key="1">
    <citation type="submission" date="2015-11" db="EMBL/GenBank/DDBJ databases">
        <title>Draft Genome Sequence of the Strain BR 10423 (Rhizobium sp.) isolated from nodules of Mimosa pudica.</title>
        <authorList>
            <person name="Barauna A.C."/>
            <person name="Zilli J.E."/>
            <person name="Simoes-Araujo J.L."/>
            <person name="Reis V.M."/>
            <person name="James E.K."/>
            <person name="Reis F.B.Jr."/>
            <person name="Rouws L.F."/>
            <person name="Passos S.R."/>
            <person name="Gois S.R."/>
        </authorList>
    </citation>
    <scope>NUCLEOTIDE SEQUENCE [LARGE SCALE GENOMIC DNA]</scope>
    <source>
        <strain evidence="1 2">BR10423</strain>
    </source>
</reference>
<evidence type="ECO:0000313" key="2">
    <source>
        <dbReference type="Proteomes" id="UP000068164"/>
    </source>
</evidence>
<dbReference type="AlphaFoldDB" id="A0A120FLR6"/>
<gene>
    <name evidence="1" type="ORF">AS026_04145</name>
</gene>
<evidence type="ECO:0008006" key="3">
    <source>
        <dbReference type="Google" id="ProtNLM"/>
    </source>
</evidence>
<organism evidence="1 2">
    <name type="scientific">Rhizobium altiplani</name>
    <dbReference type="NCBI Taxonomy" id="1864509"/>
    <lineage>
        <taxon>Bacteria</taxon>
        <taxon>Pseudomonadati</taxon>
        <taxon>Pseudomonadota</taxon>
        <taxon>Alphaproteobacteria</taxon>
        <taxon>Hyphomicrobiales</taxon>
        <taxon>Rhizobiaceae</taxon>
        <taxon>Rhizobium/Agrobacterium group</taxon>
        <taxon>Rhizobium</taxon>
    </lineage>
</organism>